<feature type="domain" description="Rhodanese" evidence="2">
    <location>
        <begin position="202"/>
        <end position="327"/>
    </location>
</feature>
<name>A0A1G8GRC7_9RHOO</name>
<proteinExistence type="predicted"/>
<evidence type="ECO:0000313" key="3">
    <source>
        <dbReference type="EMBL" id="SDH96968.1"/>
    </source>
</evidence>
<dbReference type="RefSeq" id="WP_176785884.1">
    <property type="nucleotide sequence ID" value="NZ_FNCY01000011.1"/>
</dbReference>
<dbReference type="PROSITE" id="PS00380">
    <property type="entry name" value="RHODANESE_1"/>
    <property type="match status" value="1"/>
</dbReference>
<dbReference type="SUPFAM" id="SSF52821">
    <property type="entry name" value="Rhodanese/Cell cycle control phosphatase"/>
    <property type="match status" value="2"/>
</dbReference>
<dbReference type="PANTHER" id="PTHR43855:SF1">
    <property type="entry name" value="THIOSULFATE SULFURTRANSFERASE"/>
    <property type="match status" value="1"/>
</dbReference>
<dbReference type="GO" id="GO:0004792">
    <property type="term" value="F:thiosulfate-cyanide sulfurtransferase activity"/>
    <property type="evidence" value="ECO:0007669"/>
    <property type="project" value="InterPro"/>
</dbReference>
<dbReference type="SMART" id="SM00450">
    <property type="entry name" value="RHOD"/>
    <property type="match status" value="2"/>
</dbReference>
<keyword evidence="1" id="KW-0677">Repeat</keyword>
<dbReference type="PANTHER" id="PTHR43855">
    <property type="entry name" value="THIOSULFATE SULFURTRANSFERASE"/>
    <property type="match status" value="1"/>
</dbReference>
<dbReference type="Gene3D" id="3.40.250.10">
    <property type="entry name" value="Rhodanese-like domain"/>
    <property type="match status" value="2"/>
</dbReference>
<organism evidence="3 4">
    <name type="scientific">Propionivibrio dicarboxylicus</name>
    <dbReference type="NCBI Taxonomy" id="83767"/>
    <lineage>
        <taxon>Bacteria</taxon>
        <taxon>Pseudomonadati</taxon>
        <taxon>Pseudomonadota</taxon>
        <taxon>Betaproteobacteria</taxon>
        <taxon>Rhodocyclales</taxon>
        <taxon>Rhodocyclaceae</taxon>
        <taxon>Propionivibrio</taxon>
    </lineage>
</organism>
<protein>
    <submittedName>
        <fullName evidence="3">Thiosulfate/3-mercaptopyruvate sulfurtransferase</fullName>
    </submittedName>
</protein>
<keyword evidence="4" id="KW-1185">Reference proteome</keyword>
<dbReference type="STRING" id="83767.SAMN05660652_02613"/>
<keyword evidence="3" id="KW-0670">Pyruvate</keyword>
<dbReference type="InterPro" id="IPR001763">
    <property type="entry name" value="Rhodanese-like_dom"/>
</dbReference>
<dbReference type="InterPro" id="IPR051126">
    <property type="entry name" value="Thiosulfate_sulfurtransferase"/>
</dbReference>
<dbReference type="EMBL" id="FNCY01000011">
    <property type="protein sequence ID" value="SDH96968.1"/>
    <property type="molecule type" value="Genomic_DNA"/>
</dbReference>
<evidence type="ECO:0000313" key="4">
    <source>
        <dbReference type="Proteomes" id="UP000198607"/>
    </source>
</evidence>
<feature type="domain" description="Rhodanese" evidence="2">
    <location>
        <begin position="65"/>
        <end position="172"/>
    </location>
</feature>
<dbReference type="InterPro" id="IPR001307">
    <property type="entry name" value="Thiosulphate_STrfase_CS"/>
</dbReference>
<reference evidence="3 4" key="1">
    <citation type="submission" date="2016-10" db="EMBL/GenBank/DDBJ databases">
        <authorList>
            <person name="de Groot N.N."/>
        </authorList>
    </citation>
    <scope>NUCLEOTIDE SEQUENCE [LARGE SCALE GENOMIC DNA]</scope>
    <source>
        <strain evidence="3 4">DSM 5885</strain>
    </source>
</reference>
<gene>
    <name evidence="3" type="ORF">SAMN05660652_02613</name>
</gene>
<evidence type="ECO:0000256" key="1">
    <source>
        <dbReference type="ARBA" id="ARBA00022737"/>
    </source>
</evidence>
<dbReference type="Pfam" id="PF00581">
    <property type="entry name" value="Rhodanese"/>
    <property type="match status" value="2"/>
</dbReference>
<keyword evidence="3" id="KW-0808">Transferase</keyword>
<dbReference type="InterPro" id="IPR036873">
    <property type="entry name" value="Rhodanese-like_dom_sf"/>
</dbReference>
<dbReference type="CDD" id="cd01449">
    <property type="entry name" value="TST_Repeat_2"/>
    <property type="match status" value="1"/>
</dbReference>
<sequence>MSLHAHTHRPRSLSARTLPLLTSIVLAGAGLALLTPSFAVRAAEPTQASPVGGIIIDAAQVEAALARGAIVWDVRAAEDYQRGHLPGAINVGDAGKVLRDEQKEDFLPTASIEKIFSEAGLDPAREIVVYGARGNPYAYFGGYAVRAFGGKNVRIFHDGFEGWQEAGKPVATAATRLPRVALTLKPVPALATSTDDVLQAVAKPSVQILDVRTRKEYAGEDIRAIRGGHIPGAINIPFEENWRDANTPQKIARQETKGTDGLALKSRPELEALYQALDRDKETIVYCQSGVRAAETSTVLESLGFKNVKVYDSSWLGWAAKLSAPVDNETFLNVGLLTGQIGALKRQVGELEKKLASR</sequence>
<dbReference type="Proteomes" id="UP000198607">
    <property type="component" value="Unassembled WGS sequence"/>
</dbReference>
<dbReference type="AlphaFoldDB" id="A0A1G8GRC7"/>
<evidence type="ECO:0000259" key="2">
    <source>
        <dbReference type="PROSITE" id="PS50206"/>
    </source>
</evidence>
<accession>A0A1G8GRC7</accession>
<dbReference type="PROSITE" id="PS50206">
    <property type="entry name" value="RHODANESE_3"/>
    <property type="match status" value="2"/>
</dbReference>